<dbReference type="Proteomes" id="UP000589036">
    <property type="component" value="Unassembled WGS sequence"/>
</dbReference>
<comment type="caution">
    <text evidence="1">The sequence shown here is derived from an EMBL/GenBank/DDBJ whole genome shotgun (WGS) entry which is preliminary data.</text>
</comment>
<evidence type="ECO:0000313" key="1">
    <source>
        <dbReference type="EMBL" id="NYE50491.1"/>
    </source>
</evidence>
<reference evidence="1 2" key="1">
    <citation type="submission" date="2020-07" db="EMBL/GenBank/DDBJ databases">
        <title>Sequencing the genomes of 1000 actinobacteria strains.</title>
        <authorList>
            <person name="Klenk H.-P."/>
        </authorList>
    </citation>
    <scope>NUCLEOTIDE SEQUENCE [LARGE SCALE GENOMIC DNA]</scope>
    <source>
        <strain evidence="1 2">CXB654</strain>
    </source>
</reference>
<dbReference type="RefSeq" id="WP_179645962.1">
    <property type="nucleotide sequence ID" value="NZ_BAAAYY010000006.1"/>
</dbReference>
<gene>
    <name evidence="1" type="ORF">HDA32_005611</name>
</gene>
<organism evidence="1 2">
    <name type="scientific">Spinactinospora alkalitolerans</name>
    <dbReference type="NCBI Taxonomy" id="687207"/>
    <lineage>
        <taxon>Bacteria</taxon>
        <taxon>Bacillati</taxon>
        <taxon>Actinomycetota</taxon>
        <taxon>Actinomycetes</taxon>
        <taxon>Streptosporangiales</taxon>
        <taxon>Nocardiopsidaceae</taxon>
        <taxon>Spinactinospora</taxon>
    </lineage>
</organism>
<proteinExistence type="predicted"/>
<protein>
    <recommendedName>
        <fullName evidence="3">SnoaL-like domain-containing protein</fullName>
    </recommendedName>
</protein>
<dbReference type="AlphaFoldDB" id="A0A852U2W1"/>
<dbReference type="EMBL" id="JACCCC010000001">
    <property type="protein sequence ID" value="NYE50491.1"/>
    <property type="molecule type" value="Genomic_DNA"/>
</dbReference>
<keyword evidence="2" id="KW-1185">Reference proteome</keyword>
<name>A0A852U2W1_9ACTN</name>
<evidence type="ECO:0000313" key="2">
    <source>
        <dbReference type="Proteomes" id="UP000589036"/>
    </source>
</evidence>
<evidence type="ECO:0008006" key="3">
    <source>
        <dbReference type="Google" id="ProtNLM"/>
    </source>
</evidence>
<accession>A0A852U2W1</accession>
<sequence>MIGQDTFTVRCTFDERVVATGTRQRITKISMCTVEGDWIVREEAFFYSAPGAPGPGTVTALTPL</sequence>